<dbReference type="PANTHER" id="PTHR30005:SF13">
    <property type="entry name" value="EXOPOLYPHOSPHATASE 2"/>
    <property type="match status" value="1"/>
</dbReference>
<accession>A0A1I2WFC8</accession>
<name>A0A1I2WFC8_9FIRM</name>
<dbReference type="Proteomes" id="UP000199337">
    <property type="component" value="Unassembled WGS sequence"/>
</dbReference>
<organism evidence="2 3">
    <name type="scientific">Desulfotruncus arcticus DSM 17038</name>
    <dbReference type="NCBI Taxonomy" id="1121424"/>
    <lineage>
        <taxon>Bacteria</taxon>
        <taxon>Bacillati</taxon>
        <taxon>Bacillota</taxon>
        <taxon>Clostridia</taxon>
        <taxon>Eubacteriales</taxon>
        <taxon>Desulfallaceae</taxon>
        <taxon>Desulfotruncus</taxon>
    </lineage>
</organism>
<sequence length="287" mass="30853">MLAAAIDVGSNSTRLLVADVQEGQVVPIVTDMRTTRLGQGFMEGRLLEEAMSRTIAAIEDFVRCSYEHGVNKIYIAATSAVRDAQNSREFADAVYSSTGIELRVLSGTEEARLSYEGAIAGTDSGEGITVVDIGGGSTEFTWVSSGRPRSVSVNAGAVRMTEWGCGQEQVEAVLKEAIEAVKPDCHGDVVGVGGTVTTLAAMAQVLRVYDREKVHGYKLTLNMVKQIYHHLIGLPVEARKRLPGLQPERADIIPAGTLILSKILRGLEKEYVVVSEADILYGLVMQG</sequence>
<protein>
    <submittedName>
        <fullName evidence="2">Exopolyphosphatase / guanosine-5'-triphosphate,3'-diphosphate pyrophosphatase</fullName>
    </submittedName>
</protein>
<dbReference type="RefSeq" id="WP_092472633.1">
    <property type="nucleotide sequence ID" value="NZ_FOOX01000013.1"/>
</dbReference>
<dbReference type="GO" id="GO:0016462">
    <property type="term" value="F:pyrophosphatase activity"/>
    <property type="evidence" value="ECO:0007669"/>
    <property type="project" value="TreeGrafter"/>
</dbReference>
<proteinExistence type="predicted"/>
<evidence type="ECO:0000313" key="2">
    <source>
        <dbReference type="EMBL" id="SFH00030.1"/>
    </source>
</evidence>
<dbReference type="InterPro" id="IPR003695">
    <property type="entry name" value="Ppx_GppA_N"/>
</dbReference>
<keyword evidence="3" id="KW-1185">Reference proteome</keyword>
<dbReference type="AlphaFoldDB" id="A0A1I2WFC8"/>
<dbReference type="Pfam" id="PF02541">
    <property type="entry name" value="Ppx-GppA"/>
    <property type="match status" value="1"/>
</dbReference>
<dbReference type="PANTHER" id="PTHR30005">
    <property type="entry name" value="EXOPOLYPHOSPHATASE"/>
    <property type="match status" value="1"/>
</dbReference>
<feature type="domain" description="Ppx/GppA phosphatase N-terminal" evidence="1">
    <location>
        <begin position="16"/>
        <end position="277"/>
    </location>
</feature>
<reference evidence="3" key="1">
    <citation type="submission" date="2016-10" db="EMBL/GenBank/DDBJ databases">
        <authorList>
            <person name="Varghese N."/>
            <person name="Submissions S."/>
        </authorList>
    </citation>
    <scope>NUCLEOTIDE SEQUENCE [LARGE SCALE GENOMIC DNA]</scope>
    <source>
        <strain evidence="3">DSM 17038</strain>
    </source>
</reference>
<dbReference type="Gene3D" id="3.30.420.40">
    <property type="match status" value="1"/>
</dbReference>
<dbReference type="Gene3D" id="3.30.420.150">
    <property type="entry name" value="Exopolyphosphatase. Domain 2"/>
    <property type="match status" value="1"/>
</dbReference>
<dbReference type="CDD" id="cd24054">
    <property type="entry name" value="ASKHA_NBD_AaPPX-GppA_MtPPX2-like"/>
    <property type="match status" value="1"/>
</dbReference>
<dbReference type="OrthoDB" id="9807195at2"/>
<dbReference type="InterPro" id="IPR043129">
    <property type="entry name" value="ATPase_NBD"/>
</dbReference>
<evidence type="ECO:0000259" key="1">
    <source>
        <dbReference type="Pfam" id="PF02541"/>
    </source>
</evidence>
<dbReference type="STRING" id="341036.SAMN05660649_03474"/>
<dbReference type="EMBL" id="FOOX01000013">
    <property type="protein sequence ID" value="SFH00030.1"/>
    <property type="molecule type" value="Genomic_DNA"/>
</dbReference>
<dbReference type="SUPFAM" id="SSF53067">
    <property type="entry name" value="Actin-like ATPase domain"/>
    <property type="match status" value="2"/>
</dbReference>
<gene>
    <name evidence="2" type="ORF">SAMN05660649_03474</name>
</gene>
<evidence type="ECO:0000313" key="3">
    <source>
        <dbReference type="Proteomes" id="UP000199337"/>
    </source>
</evidence>
<dbReference type="InterPro" id="IPR050273">
    <property type="entry name" value="GppA/Ppx_hydrolase"/>
</dbReference>